<evidence type="ECO:0000313" key="2">
    <source>
        <dbReference type="Proteomes" id="UP001283361"/>
    </source>
</evidence>
<evidence type="ECO:0000313" key="1">
    <source>
        <dbReference type="EMBL" id="KAK3741454.1"/>
    </source>
</evidence>
<reference evidence="1" key="1">
    <citation type="journal article" date="2023" name="G3 (Bethesda)">
        <title>A reference genome for the long-term kleptoplast-retaining sea slug Elysia crispata morphotype clarki.</title>
        <authorList>
            <person name="Eastman K.E."/>
            <person name="Pendleton A.L."/>
            <person name="Shaikh M.A."/>
            <person name="Suttiyut T."/>
            <person name="Ogas R."/>
            <person name="Tomko P."/>
            <person name="Gavelis G."/>
            <person name="Widhalm J.R."/>
            <person name="Wisecaver J.H."/>
        </authorList>
    </citation>
    <scope>NUCLEOTIDE SEQUENCE</scope>
    <source>
        <strain evidence="1">ECLA1</strain>
    </source>
</reference>
<dbReference type="EMBL" id="JAWDGP010006426">
    <property type="protein sequence ID" value="KAK3741454.1"/>
    <property type="molecule type" value="Genomic_DNA"/>
</dbReference>
<gene>
    <name evidence="1" type="ORF">RRG08_017583</name>
</gene>
<protein>
    <submittedName>
        <fullName evidence="1">Uncharacterized protein</fullName>
    </submittedName>
</protein>
<dbReference type="AlphaFoldDB" id="A0AAE0YCZ6"/>
<accession>A0AAE0YCZ6</accession>
<proteinExistence type="predicted"/>
<keyword evidence="2" id="KW-1185">Reference proteome</keyword>
<sequence length="121" mass="14243">MRVVLHPKRHYNFICIVAVGEESEIITVNLRKVNHPRTYKLFEIDKIISSPTWLEALHWIQKLVTKHRLKHSVHRIWWTGLVNYSLATTSYLWNVVMQTVQARTGLTLPHSHDWSYSATQA</sequence>
<comment type="caution">
    <text evidence="1">The sequence shown here is derived from an EMBL/GenBank/DDBJ whole genome shotgun (WGS) entry which is preliminary data.</text>
</comment>
<organism evidence="1 2">
    <name type="scientific">Elysia crispata</name>
    <name type="common">lettuce slug</name>
    <dbReference type="NCBI Taxonomy" id="231223"/>
    <lineage>
        <taxon>Eukaryota</taxon>
        <taxon>Metazoa</taxon>
        <taxon>Spiralia</taxon>
        <taxon>Lophotrochozoa</taxon>
        <taxon>Mollusca</taxon>
        <taxon>Gastropoda</taxon>
        <taxon>Heterobranchia</taxon>
        <taxon>Euthyneura</taxon>
        <taxon>Panpulmonata</taxon>
        <taxon>Sacoglossa</taxon>
        <taxon>Placobranchoidea</taxon>
        <taxon>Plakobranchidae</taxon>
        <taxon>Elysia</taxon>
    </lineage>
</organism>
<dbReference type="Proteomes" id="UP001283361">
    <property type="component" value="Unassembled WGS sequence"/>
</dbReference>
<name>A0AAE0YCZ6_9GAST</name>